<name>A0AAN6QHQ5_9PEZI</name>
<keyword evidence="4" id="KW-1185">Reference proteome</keyword>
<dbReference type="GeneID" id="89933533"/>
<reference evidence="3" key="1">
    <citation type="journal article" date="2023" name="Mol. Phylogenet. Evol.">
        <title>Genome-scale phylogeny and comparative genomics of the fungal order Sordariales.</title>
        <authorList>
            <person name="Hensen N."/>
            <person name="Bonometti L."/>
            <person name="Westerberg I."/>
            <person name="Brannstrom I.O."/>
            <person name="Guillou S."/>
            <person name="Cros-Aarteil S."/>
            <person name="Calhoun S."/>
            <person name="Haridas S."/>
            <person name="Kuo A."/>
            <person name="Mondo S."/>
            <person name="Pangilinan J."/>
            <person name="Riley R."/>
            <person name="LaButti K."/>
            <person name="Andreopoulos B."/>
            <person name="Lipzen A."/>
            <person name="Chen C."/>
            <person name="Yan M."/>
            <person name="Daum C."/>
            <person name="Ng V."/>
            <person name="Clum A."/>
            <person name="Steindorff A."/>
            <person name="Ohm R.A."/>
            <person name="Martin F."/>
            <person name="Silar P."/>
            <person name="Natvig D.O."/>
            <person name="Lalanne C."/>
            <person name="Gautier V."/>
            <person name="Ament-Velasquez S.L."/>
            <person name="Kruys A."/>
            <person name="Hutchinson M.I."/>
            <person name="Powell A.J."/>
            <person name="Barry K."/>
            <person name="Miller A.N."/>
            <person name="Grigoriev I.V."/>
            <person name="Debuchy R."/>
            <person name="Gladieux P."/>
            <person name="Hiltunen Thoren M."/>
            <person name="Johannesson H."/>
        </authorList>
    </citation>
    <scope>NUCLEOTIDE SEQUENCE</scope>
    <source>
        <strain evidence="3">CBS 508.74</strain>
    </source>
</reference>
<dbReference type="AlphaFoldDB" id="A0AAN6QHQ5"/>
<dbReference type="EMBL" id="MU853359">
    <property type="protein sequence ID" value="KAK4108994.1"/>
    <property type="molecule type" value="Genomic_DNA"/>
</dbReference>
<protein>
    <submittedName>
        <fullName evidence="3">Uncharacterized protein</fullName>
    </submittedName>
</protein>
<gene>
    <name evidence="3" type="ORF">N656DRAFT_369226</name>
</gene>
<feature type="region of interest" description="Disordered" evidence="1">
    <location>
        <begin position="19"/>
        <end position="42"/>
    </location>
</feature>
<sequence length="194" mass="19544">MKLTTTLTTLVSLASLTAATKPSSSRTTTGITGTASPAAKAPPIPEDFNLTLTDRIGCVTAQIRTGGVSSKVLGRRIVDVASAGAPSGCRTALPGPGPDRDFTGLFNDGFESSAGQVRLHAGNGNGHENMKRAKLSISFKSGGDAEEGNEDERSTSASSKPTAKAKSGAGFAKDFNIGLLMVGLAGVGAGFMAA</sequence>
<feature type="region of interest" description="Disordered" evidence="1">
    <location>
        <begin position="141"/>
        <end position="166"/>
    </location>
</feature>
<evidence type="ECO:0000256" key="2">
    <source>
        <dbReference type="SAM" id="SignalP"/>
    </source>
</evidence>
<feature type="compositionally biased region" description="Low complexity" evidence="1">
    <location>
        <begin position="19"/>
        <end position="39"/>
    </location>
</feature>
<evidence type="ECO:0000256" key="1">
    <source>
        <dbReference type="SAM" id="MobiDB-lite"/>
    </source>
</evidence>
<comment type="caution">
    <text evidence="3">The sequence shown here is derived from an EMBL/GenBank/DDBJ whole genome shotgun (WGS) entry which is preliminary data.</text>
</comment>
<evidence type="ECO:0000313" key="3">
    <source>
        <dbReference type="EMBL" id="KAK4108994.1"/>
    </source>
</evidence>
<feature type="signal peptide" evidence="2">
    <location>
        <begin position="1"/>
        <end position="19"/>
    </location>
</feature>
<accession>A0AAN6QHQ5</accession>
<proteinExistence type="predicted"/>
<feature type="compositionally biased region" description="Low complexity" evidence="1">
    <location>
        <begin position="155"/>
        <end position="166"/>
    </location>
</feature>
<organism evidence="3 4">
    <name type="scientific">Canariomyces notabilis</name>
    <dbReference type="NCBI Taxonomy" id="2074819"/>
    <lineage>
        <taxon>Eukaryota</taxon>
        <taxon>Fungi</taxon>
        <taxon>Dikarya</taxon>
        <taxon>Ascomycota</taxon>
        <taxon>Pezizomycotina</taxon>
        <taxon>Sordariomycetes</taxon>
        <taxon>Sordariomycetidae</taxon>
        <taxon>Sordariales</taxon>
        <taxon>Chaetomiaceae</taxon>
        <taxon>Canariomyces</taxon>
    </lineage>
</organism>
<keyword evidence="2" id="KW-0732">Signal</keyword>
<reference evidence="3" key="2">
    <citation type="submission" date="2023-05" db="EMBL/GenBank/DDBJ databases">
        <authorList>
            <consortium name="Lawrence Berkeley National Laboratory"/>
            <person name="Steindorff A."/>
            <person name="Hensen N."/>
            <person name="Bonometti L."/>
            <person name="Westerberg I."/>
            <person name="Brannstrom I.O."/>
            <person name="Guillou S."/>
            <person name="Cros-Aarteil S."/>
            <person name="Calhoun S."/>
            <person name="Haridas S."/>
            <person name="Kuo A."/>
            <person name="Mondo S."/>
            <person name="Pangilinan J."/>
            <person name="Riley R."/>
            <person name="Labutti K."/>
            <person name="Andreopoulos B."/>
            <person name="Lipzen A."/>
            <person name="Chen C."/>
            <person name="Yanf M."/>
            <person name="Daum C."/>
            <person name="Ng V."/>
            <person name="Clum A."/>
            <person name="Ohm R."/>
            <person name="Martin F."/>
            <person name="Silar P."/>
            <person name="Natvig D."/>
            <person name="Lalanne C."/>
            <person name="Gautier V."/>
            <person name="Ament-Velasquez S.L."/>
            <person name="Kruys A."/>
            <person name="Hutchinson M.I."/>
            <person name="Powell A.J."/>
            <person name="Barry K."/>
            <person name="Miller A.N."/>
            <person name="Grigoriev I.V."/>
            <person name="Debuchy R."/>
            <person name="Gladieux P."/>
            <person name="Thoren M.H."/>
            <person name="Johannesson H."/>
        </authorList>
    </citation>
    <scope>NUCLEOTIDE SEQUENCE</scope>
    <source>
        <strain evidence="3">CBS 508.74</strain>
    </source>
</reference>
<dbReference type="RefSeq" id="XP_064666564.1">
    <property type="nucleotide sequence ID" value="XM_064809409.1"/>
</dbReference>
<evidence type="ECO:0000313" key="4">
    <source>
        <dbReference type="Proteomes" id="UP001302812"/>
    </source>
</evidence>
<feature type="chain" id="PRO_5042919073" evidence="2">
    <location>
        <begin position="20"/>
        <end position="194"/>
    </location>
</feature>
<dbReference type="Proteomes" id="UP001302812">
    <property type="component" value="Unassembled WGS sequence"/>
</dbReference>